<protein>
    <recommendedName>
        <fullName evidence="3">histidine kinase</fullName>
        <ecNumber evidence="3">2.7.13.3</ecNumber>
    </recommendedName>
</protein>
<keyword evidence="4" id="KW-1003">Cell membrane</keyword>
<evidence type="ECO:0000256" key="13">
    <source>
        <dbReference type="ARBA" id="ARBA00023136"/>
    </source>
</evidence>
<dbReference type="CDD" id="cd00082">
    <property type="entry name" value="HisKA"/>
    <property type="match status" value="1"/>
</dbReference>
<dbReference type="Gene3D" id="1.10.287.130">
    <property type="match status" value="1"/>
</dbReference>
<dbReference type="GO" id="GO:0005886">
    <property type="term" value="C:plasma membrane"/>
    <property type="evidence" value="ECO:0007669"/>
    <property type="project" value="UniProtKB-SubCell"/>
</dbReference>
<keyword evidence="6" id="KW-0808">Transferase</keyword>
<keyword evidence="7 14" id="KW-0812">Transmembrane</keyword>
<evidence type="ECO:0000256" key="12">
    <source>
        <dbReference type="ARBA" id="ARBA00023012"/>
    </source>
</evidence>
<evidence type="ECO:0000256" key="11">
    <source>
        <dbReference type="ARBA" id="ARBA00022989"/>
    </source>
</evidence>
<dbReference type="PANTHER" id="PTHR45528:SF1">
    <property type="entry name" value="SENSOR HISTIDINE KINASE CPXA"/>
    <property type="match status" value="1"/>
</dbReference>
<dbReference type="SUPFAM" id="SSF47384">
    <property type="entry name" value="Homodimeric domain of signal transducing histidine kinase"/>
    <property type="match status" value="1"/>
</dbReference>
<feature type="transmembrane region" description="Helical" evidence="14">
    <location>
        <begin position="21"/>
        <end position="41"/>
    </location>
</feature>
<keyword evidence="10" id="KW-0067">ATP-binding</keyword>
<dbReference type="AlphaFoldDB" id="A0A0J1JEY9"/>
<comment type="catalytic activity">
    <reaction evidence="1">
        <text>ATP + protein L-histidine = ADP + protein N-phospho-L-histidine.</text>
        <dbReference type="EC" id="2.7.13.3"/>
    </reaction>
</comment>
<reference evidence="16 17" key="1">
    <citation type="submission" date="2015-05" db="EMBL/GenBank/DDBJ databases">
        <title>Photobacterium galathea sp. nov.</title>
        <authorList>
            <person name="Machado H."/>
            <person name="Gram L."/>
        </authorList>
    </citation>
    <scope>NUCLEOTIDE SEQUENCE [LARGE SCALE GENOMIC DNA]</scope>
    <source>
        <strain evidence="16 17">DSM 25995</strain>
    </source>
</reference>
<dbReference type="RefSeq" id="WP_047875165.1">
    <property type="nucleotide sequence ID" value="NZ_BMYC01000015.1"/>
</dbReference>
<gene>
    <name evidence="16" type="ORF">ABT58_14705</name>
</gene>
<evidence type="ECO:0000256" key="4">
    <source>
        <dbReference type="ARBA" id="ARBA00022475"/>
    </source>
</evidence>
<dbReference type="InterPro" id="IPR036890">
    <property type="entry name" value="HATPase_C_sf"/>
</dbReference>
<feature type="domain" description="Signal transduction histidine kinase dimerisation/phosphoacceptor" evidence="15">
    <location>
        <begin position="220"/>
        <end position="286"/>
    </location>
</feature>
<dbReference type="GO" id="GO:0005524">
    <property type="term" value="F:ATP binding"/>
    <property type="evidence" value="ECO:0007669"/>
    <property type="project" value="UniProtKB-KW"/>
</dbReference>
<evidence type="ECO:0000256" key="3">
    <source>
        <dbReference type="ARBA" id="ARBA00012438"/>
    </source>
</evidence>
<keyword evidence="9 16" id="KW-0418">Kinase</keyword>
<dbReference type="SMART" id="SM00388">
    <property type="entry name" value="HisKA"/>
    <property type="match status" value="1"/>
</dbReference>
<accession>A0A0J1JEY9</accession>
<organism evidence="16 17">
    <name type="scientific">Photobacterium aphoticum</name>
    <dbReference type="NCBI Taxonomy" id="754436"/>
    <lineage>
        <taxon>Bacteria</taxon>
        <taxon>Pseudomonadati</taxon>
        <taxon>Pseudomonadota</taxon>
        <taxon>Gammaproteobacteria</taxon>
        <taxon>Vibrionales</taxon>
        <taxon>Vibrionaceae</taxon>
        <taxon>Photobacterium</taxon>
    </lineage>
</organism>
<evidence type="ECO:0000256" key="7">
    <source>
        <dbReference type="ARBA" id="ARBA00022692"/>
    </source>
</evidence>
<evidence type="ECO:0000256" key="10">
    <source>
        <dbReference type="ARBA" id="ARBA00022840"/>
    </source>
</evidence>
<dbReference type="SUPFAM" id="SSF55874">
    <property type="entry name" value="ATPase domain of HSP90 chaperone/DNA topoisomerase II/histidine kinase"/>
    <property type="match status" value="1"/>
</dbReference>
<comment type="caution">
    <text evidence="16">The sequence shown here is derived from an EMBL/GenBank/DDBJ whole genome shotgun (WGS) entry which is preliminary data.</text>
</comment>
<dbReference type="GO" id="GO:0000155">
    <property type="term" value="F:phosphorelay sensor kinase activity"/>
    <property type="evidence" value="ECO:0007669"/>
    <property type="project" value="InterPro"/>
</dbReference>
<keyword evidence="12" id="KW-0902">Two-component regulatory system</keyword>
<evidence type="ECO:0000256" key="2">
    <source>
        <dbReference type="ARBA" id="ARBA00004651"/>
    </source>
</evidence>
<keyword evidence="17" id="KW-1185">Reference proteome</keyword>
<evidence type="ECO:0000256" key="14">
    <source>
        <dbReference type="SAM" id="Phobius"/>
    </source>
</evidence>
<feature type="transmembrane region" description="Helical" evidence="14">
    <location>
        <begin position="144"/>
        <end position="167"/>
    </location>
</feature>
<dbReference type="EMBL" id="LDOV01000025">
    <property type="protein sequence ID" value="KLV00227.1"/>
    <property type="molecule type" value="Genomic_DNA"/>
</dbReference>
<dbReference type="EC" id="2.7.13.3" evidence="3"/>
<proteinExistence type="predicted"/>
<evidence type="ECO:0000256" key="5">
    <source>
        <dbReference type="ARBA" id="ARBA00022553"/>
    </source>
</evidence>
<evidence type="ECO:0000313" key="17">
    <source>
        <dbReference type="Proteomes" id="UP000036426"/>
    </source>
</evidence>
<evidence type="ECO:0000256" key="8">
    <source>
        <dbReference type="ARBA" id="ARBA00022741"/>
    </source>
</evidence>
<keyword evidence="8" id="KW-0547">Nucleotide-binding</keyword>
<dbReference type="Proteomes" id="UP000036426">
    <property type="component" value="Unassembled WGS sequence"/>
</dbReference>
<keyword evidence="11 14" id="KW-1133">Transmembrane helix</keyword>
<dbReference type="InterPro" id="IPR003661">
    <property type="entry name" value="HisK_dim/P_dom"/>
</dbReference>
<comment type="subcellular location">
    <subcellularLocation>
        <location evidence="2">Cell membrane</location>
        <topology evidence="2">Multi-pass membrane protein</topology>
    </subcellularLocation>
</comment>
<evidence type="ECO:0000256" key="1">
    <source>
        <dbReference type="ARBA" id="ARBA00000085"/>
    </source>
</evidence>
<dbReference type="InterPro" id="IPR050398">
    <property type="entry name" value="HssS/ArlS-like"/>
</dbReference>
<evidence type="ECO:0000259" key="15">
    <source>
        <dbReference type="SMART" id="SM00388"/>
    </source>
</evidence>
<dbReference type="InterPro" id="IPR036097">
    <property type="entry name" value="HisK_dim/P_sf"/>
</dbReference>
<name>A0A0J1JEY9_9GAMM</name>
<evidence type="ECO:0000256" key="9">
    <source>
        <dbReference type="ARBA" id="ARBA00022777"/>
    </source>
</evidence>
<dbReference type="OrthoDB" id="9121563at2"/>
<evidence type="ECO:0000256" key="6">
    <source>
        <dbReference type="ARBA" id="ARBA00022679"/>
    </source>
</evidence>
<keyword evidence="13 14" id="KW-0472">Membrane</keyword>
<keyword evidence="5" id="KW-0597">Phosphoprotein</keyword>
<dbReference type="Gene3D" id="3.30.565.10">
    <property type="entry name" value="Histidine kinase-like ATPase, C-terminal domain"/>
    <property type="match status" value="1"/>
</dbReference>
<dbReference type="PANTHER" id="PTHR45528">
    <property type="entry name" value="SENSOR HISTIDINE KINASE CPXA"/>
    <property type="match status" value="1"/>
</dbReference>
<dbReference type="PATRIC" id="fig|754436.4.peg.3117"/>
<evidence type="ECO:0000313" key="16">
    <source>
        <dbReference type="EMBL" id="KLV00227.1"/>
    </source>
</evidence>
<dbReference type="Pfam" id="PF00512">
    <property type="entry name" value="HisKA"/>
    <property type="match status" value="1"/>
</dbReference>
<sequence>MDKATALKHNHFPSIYRKIRWSFGVMTFVMFSLFWTVIYIAENQLEIISLHHWLDAEAERFVDDYRVNQAETPLPYSDEFSSYWSESQMPDWLLPYNQPGFYEHLLGEEDKHFIVFHHPSGQGLMYILFQDDADDYLDGYEDSLHAFTFLFGVLVSLCMAMYGIYFVRTISKPLGIIEHKVAQMPPDQPYFTVETAYSETREIEQTLLDSKSNIAGFFQREKEFSRFASHELRTPIMVIKGSSELLSKVPNQPPVALKAIDRINKASEEMRILTETFLLLGKETVEAHHFGEHDLEQKLRQQLEALAPLFAKQDASYDLRVLSSKVIDAPESFITIIINNLIKNAFSYSVGDIYIHLAADTLTIINRHEGNETYNAGYGCGLVIVERICERMGWFFTMDDDGQQFKTTVTFNPLNN</sequence>